<gene>
    <name evidence="1" type="ORF">UFOVP21_41</name>
</gene>
<organism evidence="1">
    <name type="scientific">uncultured Caudovirales phage</name>
    <dbReference type="NCBI Taxonomy" id="2100421"/>
    <lineage>
        <taxon>Viruses</taxon>
        <taxon>Duplodnaviria</taxon>
        <taxon>Heunggongvirae</taxon>
        <taxon>Uroviricota</taxon>
        <taxon>Caudoviricetes</taxon>
        <taxon>Peduoviridae</taxon>
        <taxon>Maltschvirus</taxon>
        <taxon>Maltschvirus maltsch</taxon>
    </lineage>
</organism>
<protein>
    <submittedName>
        <fullName evidence="1">Uncharacterized protein</fullName>
    </submittedName>
</protein>
<reference evidence="1" key="1">
    <citation type="submission" date="2020-04" db="EMBL/GenBank/DDBJ databases">
        <authorList>
            <person name="Chiriac C."/>
            <person name="Salcher M."/>
            <person name="Ghai R."/>
            <person name="Kavagutti S V."/>
        </authorList>
    </citation>
    <scope>NUCLEOTIDE SEQUENCE</scope>
</reference>
<dbReference type="EMBL" id="LR796148">
    <property type="protein sequence ID" value="CAB4121700.1"/>
    <property type="molecule type" value="Genomic_DNA"/>
</dbReference>
<name>A0A6J5KNI1_9CAUD</name>
<accession>A0A6J5KNI1</accession>
<proteinExistence type="predicted"/>
<sequence length="53" mass="6002">MTEFIIGCAIICAVYLLPPADTVFPQHPECSVAGFSPDLTQKQRKFCREWSKK</sequence>
<evidence type="ECO:0000313" key="1">
    <source>
        <dbReference type="EMBL" id="CAB4121700.1"/>
    </source>
</evidence>